<proteinExistence type="predicted"/>
<comment type="caution">
    <text evidence="1">The sequence shown here is derived from an EMBL/GenBank/DDBJ whole genome shotgun (WGS) entry which is preliminary data.</text>
</comment>
<protein>
    <submittedName>
        <fullName evidence="1">Uncharacterized protein</fullName>
    </submittedName>
</protein>
<accession>A0ABC8TSZ1</accession>
<gene>
    <name evidence="1" type="ORF">ILEXP_LOCUS39470</name>
</gene>
<dbReference type="EMBL" id="CAUOFW020005407">
    <property type="protein sequence ID" value="CAK9169979.1"/>
    <property type="molecule type" value="Genomic_DNA"/>
</dbReference>
<dbReference type="AlphaFoldDB" id="A0ABC8TSZ1"/>
<feature type="non-terminal residue" evidence="1">
    <location>
        <position position="1"/>
    </location>
</feature>
<sequence>NIKGIVPQLSCVVMDGVVGSIHSIGTKPRNRIEPHHSCVGTCMPFSPGYLRLQMYWGSNMSSQCSTILSTLHSDN</sequence>
<evidence type="ECO:0000313" key="2">
    <source>
        <dbReference type="Proteomes" id="UP001642360"/>
    </source>
</evidence>
<dbReference type="Proteomes" id="UP001642360">
    <property type="component" value="Unassembled WGS sequence"/>
</dbReference>
<organism evidence="1 2">
    <name type="scientific">Ilex paraguariensis</name>
    <name type="common">yerba mate</name>
    <dbReference type="NCBI Taxonomy" id="185542"/>
    <lineage>
        <taxon>Eukaryota</taxon>
        <taxon>Viridiplantae</taxon>
        <taxon>Streptophyta</taxon>
        <taxon>Embryophyta</taxon>
        <taxon>Tracheophyta</taxon>
        <taxon>Spermatophyta</taxon>
        <taxon>Magnoliopsida</taxon>
        <taxon>eudicotyledons</taxon>
        <taxon>Gunneridae</taxon>
        <taxon>Pentapetalae</taxon>
        <taxon>asterids</taxon>
        <taxon>campanulids</taxon>
        <taxon>Aquifoliales</taxon>
        <taxon>Aquifoliaceae</taxon>
        <taxon>Ilex</taxon>
    </lineage>
</organism>
<evidence type="ECO:0000313" key="1">
    <source>
        <dbReference type="EMBL" id="CAK9169979.1"/>
    </source>
</evidence>
<name>A0ABC8TSZ1_9AQUA</name>
<reference evidence="1 2" key="1">
    <citation type="submission" date="2024-02" db="EMBL/GenBank/DDBJ databases">
        <authorList>
            <person name="Vignale AGUSTIN F."/>
            <person name="Sosa J E."/>
            <person name="Modenutti C."/>
        </authorList>
    </citation>
    <scope>NUCLEOTIDE SEQUENCE [LARGE SCALE GENOMIC DNA]</scope>
</reference>
<keyword evidence="2" id="KW-1185">Reference proteome</keyword>